<dbReference type="Pfam" id="PF08533">
    <property type="entry name" value="Glyco_hydro_42C"/>
    <property type="match status" value="1"/>
</dbReference>
<accession>A0A1G9DFJ3</accession>
<evidence type="ECO:0000313" key="3">
    <source>
        <dbReference type="EMBL" id="SDK62637.1"/>
    </source>
</evidence>
<evidence type="ECO:0000259" key="1">
    <source>
        <dbReference type="Pfam" id="PF08532"/>
    </source>
</evidence>
<dbReference type="Proteomes" id="UP000199202">
    <property type="component" value="Unassembled WGS sequence"/>
</dbReference>
<dbReference type="InterPro" id="IPR013780">
    <property type="entry name" value="Glyco_hydro_b"/>
</dbReference>
<gene>
    <name evidence="3" type="ORF">SAMN05421869_117123</name>
</gene>
<dbReference type="InterPro" id="IPR013738">
    <property type="entry name" value="Beta_galactosidase_Trimer"/>
</dbReference>
<dbReference type="InterPro" id="IPR013739">
    <property type="entry name" value="Beta_galactosidase_C"/>
</dbReference>
<organism evidence="3 4">
    <name type="scientific">Nonomuraea jiangxiensis</name>
    <dbReference type="NCBI Taxonomy" id="633440"/>
    <lineage>
        <taxon>Bacteria</taxon>
        <taxon>Bacillati</taxon>
        <taxon>Actinomycetota</taxon>
        <taxon>Actinomycetes</taxon>
        <taxon>Streptosporangiales</taxon>
        <taxon>Streptosporangiaceae</taxon>
        <taxon>Nonomuraea</taxon>
    </lineage>
</organism>
<feature type="domain" description="Beta-galactosidase C-terminal" evidence="2">
    <location>
        <begin position="130"/>
        <end position="185"/>
    </location>
</feature>
<evidence type="ECO:0000259" key="2">
    <source>
        <dbReference type="Pfam" id="PF08533"/>
    </source>
</evidence>
<keyword evidence="4" id="KW-1185">Reference proteome</keyword>
<dbReference type="InterPro" id="IPR029062">
    <property type="entry name" value="Class_I_gatase-like"/>
</dbReference>
<evidence type="ECO:0000313" key="4">
    <source>
        <dbReference type="Proteomes" id="UP000199202"/>
    </source>
</evidence>
<dbReference type="InterPro" id="IPR003476">
    <property type="entry name" value="Glyco_hydro_42"/>
</dbReference>
<dbReference type="Gene3D" id="2.60.40.1180">
    <property type="entry name" value="Golgi alpha-mannosidase II"/>
    <property type="match status" value="1"/>
</dbReference>
<feature type="domain" description="Beta-galactosidase trimerisation" evidence="1">
    <location>
        <begin position="2"/>
        <end position="119"/>
    </location>
</feature>
<proteinExistence type="predicted"/>
<name>A0A1G9DFJ3_9ACTN</name>
<dbReference type="SUPFAM" id="SSF52317">
    <property type="entry name" value="Class I glutamine amidotransferase-like"/>
    <property type="match status" value="1"/>
</dbReference>
<protein>
    <submittedName>
        <fullName evidence="3">Beta-galactosidase</fullName>
    </submittedName>
</protein>
<reference evidence="3 4" key="1">
    <citation type="submission" date="2016-10" db="EMBL/GenBank/DDBJ databases">
        <authorList>
            <person name="de Groot N.N."/>
        </authorList>
    </citation>
    <scope>NUCLEOTIDE SEQUENCE [LARGE SCALE GENOMIC DNA]</scope>
    <source>
        <strain evidence="3 4">CGMCC 4.6533</strain>
    </source>
</reference>
<dbReference type="GO" id="GO:0004565">
    <property type="term" value="F:beta-galactosidase activity"/>
    <property type="evidence" value="ECO:0007669"/>
    <property type="project" value="InterPro"/>
</dbReference>
<dbReference type="AlphaFoldDB" id="A0A1G9DFJ3"/>
<sequence length="188" mass="20422">MSFFSGVVDACNRVRPDGYPGAFRELIGAKIDEYWPARPHEEFAVEFADGRRATSTWWRDDLHLETGTALATYADGLLRGRPAVVANQYGAGRVVYVATLLERAAFDALVLETVAAAGVRAPFDGVPAHVECAVRESAEHEYVFLLNHSDELAASVPVTGTDLLTGRQVTEQAELPPLGAAVIRRSRP</sequence>
<dbReference type="STRING" id="633440.SAMN05421869_117123"/>
<dbReference type="PANTHER" id="PTHR36447">
    <property type="entry name" value="BETA-GALACTOSIDASE GANA"/>
    <property type="match status" value="1"/>
</dbReference>
<dbReference type="PANTHER" id="PTHR36447:SF1">
    <property type="entry name" value="BETA-GALACTOSIDASE GANA"/>
    <property type="match status" value="1"/>
</dbReference>
<dbReference type="GO" id="GO:0006012">
    <property type="term" value="P:galactose metabolic process"/>
    <property type="evidence" value="ECO:0007669"/>
    <property type="project" value="InterPro"/>
</dbReference>
<dbReference type="Pfam" id="PF08532">
    <property type="entry name" value="Glyco_hydro_42M"/>
    <property type="match status" value="1"/>
</dbReference>
<dbReference type="EMBL" id="FNDJ01000017">
    <property type="protein sequence ID" value="SDK62637.1"/>
    <property type="molecule type" value="Genomic_DNA"/>
</dbReference>
<dbReference type="Gene3D" id="3.40.50.880">
    <property type="match status" value="1"/>
</dbReference>